<evidence type="ECO:0000256" key="7">
    <source>
        <dbReference type="SAM" id="Phobius"/>
    </source>
</evidence>
<comment type="caution">
    <text evidence="8">The sequence shown here is derived from an EMBL/GenBank/DDBJ whole genome shotgun (WGS) entry which is preliminary data.</text>
</comment>
<dbReference type="NCBIfam" id="NF041756">
    <property type="entry name" value="EfeU"/>
    <property type="match status" value="1"/>
</dbReference>
<protein>
    <submittedName>
        <fullName evidence="8">High-affinity Fe2+/Pb2+ permease</fullName>
    </submittedName>
</protein>
<feature type="region of interest" description="Disordered" evidence="6">
    <location>
        <begin position="307"/>
        <end position="327"/>
    </location>
</feature>
<dbReference type="PANTHER" id="PTHR31632">
    <property type="entry name" value="IRON TRANSPORTER FTH1"/>
    <property type="match status" value="1"/>
</dbReference>
<sequence>MFLAALLVGLREGLEVALVVGLLIAYIRKLGRGELRRPIWLGIGAAVVLSLALGAFFTFGRYGLSFQAQEIIGGSMSLLAVVLVTGMAFWMMSAGSRVKAEVEGNVDRALLVGGAASIFWIAFVTAAREGIETTLMLYGWLDSALAIVGAFTGLLVSAGLGYLLYRGMLKFDLGKFFTWSGAFLIVMSAGILAYGIHDLQEAGVLPGPFSGGAITPIDPATGNVLVGFEAFPFGWAFDVQNVIEPSGFLAALLKGTIGFAPQMSWLEVIAWVLYIGITLPLFIRLARRNRKAALERKALKARQAAASEGAATSAPALPAASAAPITS</sequence>
<evidence type="ECO:0000313" key="8">
    <source>
        <dbReference type="EMBL" id="MDJ1371191.1"/>
    </source>
</evidence>
<accession>A0ABT7C977</accession>
<dbReference type="Pfam" id="PF03239">
    <property type="entry name" value="FTR1"/>
    <property type="match status" value="1"/>
</dbReference>
<name>A0ABT7C977_9MICO</name>
<reference evidence="8" key="1">
    <citation type="submission" date="2018-03" db="EMBL/GenBank/DDBJ databases">
        <authorList>
            <person name="Nunes O.C."/>
            <person name="Lopes A.R."/>
            <person name="Froufe H."/>
            <person name="Munoz-Merida A."/>
            <person name="Barroso C."/>
            <person name="Egas C."/>
        </authorList>
    </citation>
    <scope>NUCLEOTIDE SEQUENCE</scope>
    <source>
        <strain evidence="8">ON4</strain>
    </source>
</reference>
<dbReference type="Proteomes" id="UP001170379">
    <property type="component" value="Unassembled WGS sequence"/>
</dbReference>
<keyword evidence="4 7" id="KW-1133">Transmembrane helix</keyword>
<evidence type="ECO:0000313" key="9">
    <source>
        <dbReference type="Proteomes" id="UP001170379"/>
    </source>
</evidence>
<comment type="subcellular location">
    <subcellularLocation>
        <location evidence="1">Membrane</location>
        <topology evidence="1">Multi-pass membrane protein</topology>
    </subcellularLocation>
</comment>
<feature type="transmembrane region" description="Helical" evidence="7">
    <location>
        <begin position="71"/>
        <end position="90"/>
    </location>
</feature>
<dbReference type="EMBL" id="PXVD01000010">
    <property type="protein sequence ID" value="MDJ1371191.1"/>
    <property type="molecule type" value="Genomic_DNA"/>
</dbReference>
<keyword evidence="9" id="KW-1185">Reference proteome</keyword>
<comment type="similarity">
    <text evidence="2">Belongs to the oxidase-dependent Fe transporter (OFeT) (TC 9.A.10.1) family.</text>
</comment>
<dbReference type="PANTHER" id="PTHR31632:SF2">
    <property type="entry name" value="PLASMA MEMBRANE IRON PERMEASE"/>
    <property type="match status" value="1"/>
</dbReference>
<feature type="transmembrane region" description="Helical" evidence="7">
    <location>
        <begin position="268"/>
        <end position="286"/>
    </location>
</feature>
<evidence type="ECO:0000256" key="4">
    <source>
        <dbReference type="ARBA" id="ARBA00022989"/>
    </source>
</evidence>
<evidence type="ECO:0000256" key="1">
    <source>
        <dbReference type="ARBA" id="ARBA00004141"/>
    </source>
</evidence>
<feature type="transmembrane region" description="Helical" evidence="7">
    <location>
        <begin position="6"/>
        <end position="27"/>
    </location>
</feature>
<organism evidence="8 9">
    <name type="scientific">Gulosibacter molinativorax</name>
    <dbReference type="NCBI Taxonomy" id="256821"/>
    <lineage>
        <taxon>Bacteria</taxon>
        <taxon>Bacillati</taxon>
        <taxon>Actinomycetota</taxon>
        <taxon>Actinomycetes</taxon>
        <taxon>Micrococcales</taxon>
        <taxon>Microbacteriaceae</taxon>
        <taxon>Gulosibacter</taxon>
    </lineage>
</organism>
<feature type="transmembrane region" description="Helical" evidence="7">
    <location>
        <begin position="143"/>
        <end position="164"/>
    </location>
</feature>
<evidence type="ECO:0000256" key="2">
    <source>
        <dbReference type="ARBA" id="ARBA00008333"/>
    </source>
</evidence>
<feature type="transmembrane region" description="Helical" evidence="7">
    <location>
        <begin position="110"/>
        <end position="131"/>
    </location>
</feature>
<reference evidence="8" key="2">
    <citation type="journal article" date="2022" name="Sci. Rep.">
        <title>In silico prediction of the enzymes involved in the degradation of the herbicide molinate by Gulosibacter molinativorax ON4T.</title>
        <authorList>
            <person name="Lopes A.R."/>
            <person name="Bunin E."/>
            <person name="Viana A.T."/>
            <person name="Froufe H."/>
            <person name="Munoz-Merida A."/>
            <person name="Pinho D."/>
            <person name="Figueiredo J."/>
            <person name="Barroso C."/>
            <person name="Vaz-Moreira I."/>
            <person name="Bellanger X."/>
            <person name="Egas C."/>
            <person name="Nunes O.C."/>
        </authorList>
    </citation>
    <scope>NUCLEOTIDE SEQUENCE</scope>
    <source>
        <strain evidence="8">ON4</strain>
    </source>
</reference>
<gene>
    <name evidence="8" type="ORF">C7K25_07390</name>
</gene>
<evidence type="ECO:0000256" key="3">
    <source>
        <dbReference type="ARBA" id="ARBA00022692"/>
    </source>
</evidence>
<proteinExistence type="inferred from homology"/>
<dbReference type="RefSeq" id="WP_035732690.1">
    <property type="nucleotide sequence ID" value="NZ_CP028426.1"/>
</dbReference>
<feature type="transmembrane region" description="Helical" evidence="7">
    <location>
        <begin position="39"/>
        <end position="59"/>
    </location>
</feature>
<evidence type="ECO:0000256" key="6">
    <source>
        <dbReference type="SAM" id="MobiDB-lite"/>
    </source>
</evidence>
<keyword evidence="3 7" id="KW-0812">Transmembrane</keyword>
<feature type="transmembrane region" description="Helical" evidence="7">
    <location>
        <begin position="176"/>
        <end position="196"/>
    </location>
</feature>
<dbReference type="InterPro" id="IPR004923">
    <property type="entry name" value="FTR1/Fip1/EfeU"/>
</dbReference>
<keyword evidence="5 7" id="KW-0472">Membrane</keyword>
<evidence type="ECO:0000256" key="5">
    <source>
        <dbReference type="ARBA" id="ARBA00023136"/>
    </source>
</evidence>